<feature type="transmembrane region" description="Helical" evidence="7">
    <location>
        <begin position="169"/>
        <end position="191"/>
    </location>
</feature>
<feature type="transmembrane region" description="Helical" evidence="7">
    <location>
        <begin position="203"/>
        <end position="220"/>
    </location>
</feature>
<dbReference type="GO" id="GO:0016020">
    <property type="term" value="C:membrane"/>
    <property type="evidence" value="ECO:0007669"/>
    <property type="project" value="UniProtKB-SubCell"/>
</dbReference>
<proteinExistence type="inferred from homology"/>
<keyword evidence="4 7" id="KW-0812">Transmembrane</keyword>
<dbReference type="SUPFAM" id="SSF52402">
    <property type="entry name" value="Adenine nucleotide alpha hydrolases-like"/>
    <property type="match status" value="1"/>
</dbReference>
<comment type="similarity">
    <text evidence="2">Belongs to the TerC family.</text>
</comment>
<evidence type="ECO:0000256" key="5">
    <source>
        <dbReference type="ARBA" id="ARBA00022989"/>
    </source>
</evidence>
<reference evidence="9 10" key="1">
    <citation type="journal article" date="2016" name="Nat. Commun.">
        <title>Thousands of microbial genomes shed light on interconnected biogeochemical processes in an aquifer system.</title>
        <authorList>
            <person name="Anantharaman K."/>
            <person name="Brown C.T."/>
            <person name="Hug L.A."/>
            <person name="Sharon I."/>
            <person name="Castelle C.J."/>
            <person name="Probst A.J."/>
            <person name="Thomas B.C."/>
            <person name="Singh A."/>
            <person name="Wilkins M.J."/>
            <person name="Karaoz U."/>
            <person name="Brodie E.L."/>
            <person name="Williams K.H."/>
            <person name="Hubbard S.S."/>
            <person name="Banfield J.F."/>
        </authorList>
    </citation>
    <scope>NUCLEOTIDE SEQUENCE [LARGE SCALE GENOMIC DNA]</scope>
</reference>
<feature type="transmembrane region" description="Helical" evidence="7">
    <location>
        <begin position="73"/>
        <end position="90"/>
    </location>
</feature>
<dbReference type="InterPro" id="IPR014729">
    <property type="entry name" value="Rossmann-like_a/b/a_fold"/>
</dbReference>
<dbReference type="Pfam" id="PF00582">
    <property type="entry name" value="Usp"/>
    <property type="match status" value="1"/>
</dbReference>
<evidence type="ECO:0000256" key="3">
    <source>
        <dbReference type="ARBA" id="ARBA00008791"/>
    </source>
</evidence>
<feature type="transmembrane region" description="Helical" evidence="7">
    <location>
        <begin position="111"/>
        <end position="132"/>
    </location>
</feature>
<dbReference type="InterPro" id="IPR006016">
    <property type="entry name" value="UspA"/>
</dbReference>
<feature type="transmembrane region" description="Helical" evidence="7">
    <location>
        <begin position="12"/>
        <end position="34"/>
    </location>
</feature>
<dbReference type="AlphaFoldDB" id="A0A1F6VHY9"/>
<comment type="subcellular location">
    <subcellularLocation>
        <location evidence="1">Membrane</location>
        <topology evidence="1">Multi-pass membrane protein</topology>
    </subcellularLocation>
</comment>
<dbReference type="PRINTS" id="PR01438">
    <property type="entry name" value="UNVRSLSTRESS"/>
</dbReference>
<protein>
    <recommendedName>
        <fullName evidence="8">UspA domain-containing protein</fullName>
    </recommendedName>
</protein>
<evidence type="ECO:0000256" key="1">
    <source>
        <dbReference type="ARBA" id="ARBA00004141"/>
    </source>
</evidence>
<evidence type="ECO:0000313" key="9">
    <source>
        <dbReference type="EMBL" id="OGI69271.1"/>
    </source>
</evidence>
<keyword evidence="5 7" id="KW-1133">Transmembrane helix</keyword>
<dbReference type="InterPro" id="IPR005496">
    <property type="entry name" value="Integral_membrane_TerC"/>
</dbReference>
<dbReference type="PANTHER" id="PTHR30238:SF4">
    <property type="entry name" value="SLL1022 PROTEIN"/>
    <property type="match status" value="1"/>
</dbReference>
<dbReference type="InterPro" id="IPR006015">
    <property type="entry name" value="Universal_stress_UspA"/>
</dbReference>
<dbReference type="EMBL" id="MFSP01000023">
    <property type="protein sequence ID" value="OGI69271.1"/>
    <property type="molecule type" value="Genomic_DNA"/>
</dbReference>
<feature type="transmembrane region" description="Helical" evidence="7">
    <location>
        <begin position="138"/>
        <end position="162"/>
    </location>
</feature>
<name>A0A1F6VHY9_9PROT</name>
<feature type="domain" description="UspA" evidence="8">
    <location>
        <begin position="258"/>
        <end position="394"/>
    </location>
</feature>
<sequence length="423" mass="46141">MEILSAEFFSALIAIVIIDLVLAGDNAIVIALAARNLPSRLQKRAIFWGAFGAVVVRSLLTVVVVWLLKIPGLLLFGGAALVVIAYRLLLPEPENNNTAARGNGVTTFWGAMRTIVVADAIMGLDNVLGVAGAAHGNYVLVVLGLLISIPIVVWGSTLLLRLVERVPAIVYLGAAVLAWTAVKMIAGEPILEKWIESYPVAKALLYLTVIPGVLWAGFVVNHRKLESRIHARLAQFARERLNGKVAVAPTEEGDTMVRVLIPVDGSRNAQQAVRHVVKDYMKNNELEIHLLNVQPPFSRHVASFVRKRDRDAYHREQAEQALSDARALLAQYQVPFHTHVAIGERAPIITDTARRLNCHHIVIGTARKNSLTRMLQDSVTNRVLELTTVPVEVVAGDEISKFERYGIAAAVAAALSLILLALD</sequence>
<dbReference type="Gene3D" id="3.40.50.620">
    <property type="entry name" value="HUPs"/>
    <property type="match status" value="1"/>
</dbReference>
<dbReference type="InterPro" id="IPR022301">
    <property type="entry name" value="Integral_membrane_YjbE"/>
</dbReference>
<evidence type="ECO:0000256" key="4">
    <source>
        <dbReference type="ARBA" id="ARBA00022692"/>
    </source>
</evidence>
<dbReference type="PANTHER" id="PTHR30238">
    <property type="entry name" value="MEMBRANE BOUND PREDICTED REDOX MODULATOR"/>
    <property type="match status" value="1"/>
</dbReference>
<gene>
    <name evidence="9" type="ORF">A2W18_07160</name>
</gene>
<comment type="caution">
    <text evidence="9">The sequence shown here is derived from an EMBL/GenBank/DDBJ whole genome shotgun (WGS) entry which is preliminary data.</text>
</comment>
<dbReference type="NCBIfam" id="TIGR03717">
    <property type="entry name" value="R_switched_YjbE"/>
    <property type="match status" value="1"/>
</dbReference>
<evidence type="ECO:0000256" key="6">
    <source>
        <dbReference type="ARBA" id="ARBA00023136"/>
    </source>
</evidence>
<accession>A0A1F6VHY9</accession>
<organism evidence="9 10">
    <name type="scientific">Candidatus Muproteobacteria bacterium RBG_16_60_9</name>
    <dbReference type="NCBI Taxonomy" id="1817755"/>
    <lineage>
        <taxon>Bacteria</taxon>
        <taxon>Pseudomonadati</taxon>
        <taxon>Pseudomonadota</taxon>
        <taxon>Candidatus Muproteobacteria</taxon>
    </lineage>
</organism>
<evidence type="ECO:0000256" key="7">
    <source>
        <dbReference type="SAM" id="Phobius"/>
    </source>
</evidence>
<feature type="transmembrane region" description="Helical" evidence="7">
    <location>
        <begin position="405"/>
        <end position="422"/>
    </location>
</feature>
<keyword evidence="6 7" id="KW-0472">Membrane</keyword>
<evidence type="ECO:0000313" key="10">
    <source>
        <dbReference type="Proteomes" id="UP000179076"/>
    </source>
</evidence>
<dbReference type="CDD" id="cd00293">
    <property type="entry name" value="USP-like"/>
    <property type="match status" value="1"/>
</dbReference>
<evidence type="ECO:0000256" key="2">
    <source>
        <dbReference type="ARBA" id="ARBA00007511"/>
    </source>
</evidence>
<evidence type="ECO:0000259" key="8">
    <source>
        <dbReference type="Pfam" id="PF00582"/>
    </source>
</evidence>
<comment type="similarity">
    <text evidence="3">Belongs to the universal stress protein A family.</text>
</comment>
<dbReference type="Proteomes" id="UP000179076">
    <property type="component" value="Unassembled WGS sequence"/>
</dbReference>
<feature type="transmembrane region" description="Helical" evidence="7">
    <location>
        <begin position="46"/>
        <end position="67"/>
    </location>
</feature>
<dbReference type="Pfam" id="PF03741">
    <property type="entry name" value="TerC"/>
    <property type="match status" value="1"/>
</dbReference>